<reference evidence="1" key="1">
    <citation type="submission" date="2013-12" db="EMBL/GenBank/DDBJ databases">
        <title>The Genome Sequence of Aphanomyces astaci APO3.</title>
        <authorList>
            <consortium name="The Broad Institute Genomics Platform"/>
            <person name="Russ C."/>
            <person name="Tyler B."/>
            <person name="van West P."/>
            <person name="Dieguez-Uribeondo J."/>
            <person name="Young S.K."/>
            <person name="Zeng Q."/>
            <person name="Gargeya S."/>
            <person name="Fitzgerald M."/>
            <person name="Abouelleil A."/>
            <person name="Alvarado L."/>
            <person name="Chapman S.B."/>
            <person name="Gainer-Dewar J."/>
            <person name="Goldberg J."/>
            <person name="Griggs A."/>
            <person name="Gujja S."/>
            <person name="Hansen M."/>
            <person name="Howarth C."/>
            <person name="Imamovic A."/>
            <person name="Ireland A."/>
            <person name="Larimer J."/>
            <person name="McCowan C."/>
            <person name="Murphy C."/>
            <person name="Pearson M."/>
            <person name="Poon T.W."/>
            <person name="Priest M."/>
            <person name="Roberts A."/>
            <person name="Saif S."/>
            <person name="Shea T."/>
            <person name="Sykes S."/>
            <person name="Wortman J."/>
            <person name="Nusbaum C."/>
            <person name="Birren B."/>
        </authorList>
    </citation>
    <scope>NUCLEOTIDE SEQUENCE [LARGE SCALE GENOMIC DNA]</scope>
    <source>
        <strain evidence="1">APO3</strain>
    </source>
</reference>
<dbReference type="GeneID" id="20816601"/>
<dbReference type="RefSeq" id="XP_009840793.1">
    <property type="nucleotide sequence ID" value="XM_009842491.1"/>
</dbReference>
<gene>
    <name evidence="1" type="ORF">H257_14605</name>
</gene>
<dbReference type="EMBL" id="KI913172">
    <property type="protein sequence ID" value="ETV69779.1"/>
    <property type="molecule type" value="Genomic_DNA"/>
</dbReference>
<accession>W4FSF8</accession>
<organism evidence="1">
    <name type="scientific">Aphanomyces astaci</name>
    <name type="common">Crayfish plague agent</name>
    <dbReference type="NCBI Taxonomy" id="112090"/>
    <lineage>
        <taxon>Eukaryota</taxon>
        <taxon>Sar</taxon>
        <taxon>Stramenopiles</taxon>
        <taxon>Oomycota</taxon>
        <taxon>Saprolegniomycetes</taxon>
        <taxon>Saprolegniales</taxon>
        <taxon>Verrucalvaceae</taxon>
        <taxon>Aphanomyces</taxon>
    </lineage>
</organism>
<protein>
    <submittedName>
        <fullName evidence="1">Uncharacterized protein</fullName>
    </submittedName>
</protein>
<evidence type="ECO:0000313" key="1">
    <source>
        <dbReference type="EMBL" id="ETV69779.1"/>
    </source>
</evidence>
<proteinExistence type="predicted"/>
<dbReference type="AlphaFoldDB" id="W4FSF8"/>
<sequence>MASALIALDRFSLHPSMIEATLFLKCNRSYWDVLTVHETLEYFHASHLRTAAPVVTSASSIRSPDATSAPPSTSILQQLTAKLRGDPV</sequence>
<dbReference type="VEuPathDB" id="FungiDB:H257_14605"/>
<name>W4FSF8_APHAT</name>